<sequence length="64" mass="7194">ASLSTLQQVAETIGKRQTLLAVSKFALLASSHNEVRNAEAIKLRLRFIENEENLCQQRLDLLSN</sequence>
<organism evidence="1 2">
    <name type="scientific">Rotaria magnacalcarata</name>
    <dbReference type="NCBI Taxonomy" id="392030"/>
    <lineage>
        <taxon>Eukaryota</taxon>
        <taxon>Metazoa</taxon>
        <taxon>Spiralia</taxon>
        <taxon>Gnathifera</taxon>
        <taxon>Rotifera</taxon>
        <taxon>Eurotatoria</taxon>
        <taxon>Bdelloidea</taxon>
        <taxon>Philodinida</taxon>
        <taxon>Philodinidae</taxon>
        <taxon>Rotaria</taxon>
    </lineage>
</organism>
<proteinExistence type="predicted"/>
<dbReference type="EMBL" id="CAJOBI010022410">
    <property type="protein sequence ID" value="CAF4224760.1"/>
    <property type="molecule type" value="Genomic_DNA"/>
</dbReference>
<accession>A0A8S2SWK3</accession>
<dbReference type="AlphaFoldDB" id="A0A8S2SWK3"/>
<dbReference type="Proteomes" id="UP000676336">
    <property type="component" value="Unassembled WGS sequence"/>
</dbReference>
<protein>
    <submittedName>
        <fullName evidence="1">Uncharacterized protein</fullName>
    </submittedName>
</protein>
<comment type="caution">
    <text evidence="1">The sequence shown here is derived from an EMBL/GenBank/DDBJ whole genome shotgun (WGS) entry which is preliminary data.</text>
</comment>
<name>A0A8S2SWK3_9BILA</name>
<evidence type="ECO:0000313" key="2">
    <source>
        <dbReference type="Proteomes" id="UP000676336"/>
    </source>
</evidence>
<evidence type="ECO:0000313" key="1">
    <source>
        <dbReference type="EMBL" id="CAF4224760.1"/>
    </source>
</evidence>
<feature type="non-terminal residue" evidence="1">
    <location>
        <position position="1"/>
    </location>
</feature>
<reference evidence="1" key="1">
    <citation type="submission" date="2021-02" db="EMBL/GenBank/DDBJ databases">
        <authorList>
            <person name="Nowell W R."/>
        </authorList>
    </citation>
    <scope>NUCLEOTIDE SEQUENCE</scope>
</reference>
<gene>
    <name evidence="1" type="ORF">SMN809_LOCUS22881</name>
</gene>
<feature type="non-terminal residue" evidence="1">
    <location>
        <position position="64"/>
    </location>
</feature>